<dbReference type="InterPro" id="IPR011761">
    <property type="entry name" value="ATP-grasp"/>
</dbReference>
<organism evidence="6 7">
    <name type="scientific">Burkholderia contaminans</name>
    <dbReference type="NCBI Taxonomy" id="488447"/>
    <lineage>
        <taxon>Bacteria</taxon>
        <taxon>Pseudomonadati</taxon>
        <taxon>Pseudomonadota</taxon>
        <taxon>Betaproteobacteria</taxon>
        <taxon>Burkholderiales</taxon>
        <taxon>Burkholderiaceae</taxon>
        <taxon>Burkholderia</taxon>
        <taxon>Burkholderia cepacia complex</taxon>
    </lineage>
</organism>
<dbReference type="Pfam" id="PF13535">
    <property type="entry name" value="ATP-grasp_4"/>
    <property type="match status" value="1"/>
</dbReference>
<evidence type="ECO:0000313" key="7">
    <source>
        <dbReference type="Proteomes" id="UP000238655"/>
    </source>
</evidence>
<evidence type="ECO:0000256" key="1">
    <source>
        <dbReference type="ARBA" id="ARBA00022598"/>
    </source>
</evidence>
<evidence type="ECO:0000256" key="2">
    <source>
        <dbReference type="ARBA" id="ARBA00022741"/>
    </source>
</evidence>
<gene>
    <name evidence="6" type="ORF">C3743_15780</name>
</gene>
<dbReference type="AlphaFoldDB" id="A0A2S5DRU5"/>
<name>A0A2S5DRU5_9BURK</name>
<dbReference type="EMBL" id="PQVP01000002">
    <property type="protein sequence ID" value="POZ81772.1"/>
    <property type="molecule type" value="Genomic_DNA"/>
</dbReference>
<protein>
    <submittedName>
        <fullName evidence="6">ATP-grasp domain-containing protein</fullName>
    </submittedName>
</protein>
<keyword evidence="1" id="KW-0436">Ligase</keyword>
<dbReference type="InterPro" id="IPR040570">
    <property type="entry name" value="LAL_C2"/>
</dbReference>
<keyword evidence="3 4" id="KW-0067">ATP-binding</keyword>
<feature type="domain" description="ATP-grasp" evidence="5">
    <location>
        <begin position="115"/>
        <end position="306"/>
    </location>
</feature>
<dbReference type="GO" id="GO:0005524">
    <property type="term" value="F:ATP binding"/>
    <property type="evidence" value="ECO:0007669"/>
    <property type="project" value="UniProtKB-UniRule"/>
</dbReference>
<evidence type="ECO:0000256" key="3">
    <source>
        <dbReference type="ARBA" id="ARBA00022840"/>
    </source>
</evidence>
<accession>A0A2S5DRU5</accession>
<dbReference type="PROSITE" id="PS50975">
    <property type="entry name" value="ATP_GRASP"/>
    <property type="match status" value="1"/>
</dbReference>
<evidence type="ECO:0000259" key="5">
    <source>
        <dbReference type="PROSITE" id="PS50975"/>
    </source>
</evidence>
<dbReference type="Proteomes" id="UP000238655">
    <property type="component" value="Chromosome 1"/>
</dbReference>
<dbReference type="Pfam" id="PF18603">
    <property type="entry name" value="LAL_C2"/>
    <property type="match status" value="1"/>
</dbReference>
<dbReference type="SMART" id="SM01209">
    <property type="entry name" value="GARS_A"/>
    <property type="match status" value="1"/>
</dbReference>
<evidence type="ECO:0000313" key="6">
    <source>
        <dbReference type="EMBL" id="POZ81772.1"/>
    </source>
</evidence>
<dbReference type="PANTHER" id="PTHR43585:SF2">
    <property type="entry name" value="ATP-GRASP ENZYME FSQD"/>
    <property type="match status" value="1"/>
</dbReference>
<evidence type="ECO:0000256" key="4">
    <source>
        <dbReference type="PROSITE-ProRule" id="PRU00409"/>
    </source>
</evidence>
<dbReference type="GO" id="GO:0016874">
    <property type="term" value="F:ligase activity"/>
    <property type="evidence" value="ECO:0007669"/>
    <property type="project" value="UniProtKB-KW"/>
</dbReference>
<comment type="caution">
    <text evidence="6">The sequence shown here is derived from an EMBL/GenBank/DDBJ whole genome shotgun (WGS) entry which is preliminary data.</text>
</comment>
<dbReference type="Gene3D" id="3.30.470.20">
    <property type="entry name" value="ATP-grasp fold, B domain"/>
    <property type="match status" value="1"/>
</dbReference>
<dbReference type="PANTHER" id="PTHR43585">
    <property type="entry name" value="FUMIPYRROLE BIOSYNTHESIS PROTEIN C"/>
    <property type="match status" value="1"/>
</dbReference>
<reference evidence="6 7" key="1">
    <citation type="submission" date="2018-01" db="EMBL/GenBank/DDBJ databases">
        <title>Successful Treatment of Persistent Burkholderia cepacia Bacteremia with Ceftazidime-Avibactam.</title>
        <authorList>
            <person name="Tamma P."/>
            <person name="Fan Y."/>
            <person name="Bergman Y."/>
            <person name="Sick-Samuels A."/>
            <person name="Hsu A."/>
            <person name="Timp W."/>
            <person name="Simner P."/>
        </authorList>
    </citation>
    <scope>NUCLEOTIDE SEQUENCE [LARGE SCALE GENOMIC DNA]</scope>
    <source>
        <strain evidence="6 7">170816</strain>
    </source>
</reference>
<dbReference type="GO" id="GO:0046872">
    <property type="term" value="F:metal ion binding"/>
    <property type="evidence" value="ECO:0007669"/>
    <property type="project" value="InterPro"/>
</dbReference>
<sequence length="404" mass="42736">MLLMTEDDKILILGGRDSSVEWLTELGCRADLIQSEKGLTERQRAAASKVFLAEHDDVARIADFARREHARRPYASVITFQEPWLLAAAAVGEALGVCWNPPAAIRTACDKAATRDALAAAGCNGVRYRRCADLDDARAFLAEIGEPIIVKPVGASGSRGVGLVRDASELEAAWRHATGAKGGAIIVEEYVDGPEFSVETISADGVHEVLAVTEKLTTGAPNFVELGHVIPASRGVHDLEALGAAAIDVLTAIAHRNGPCHSEFRLTPQGPKAIETQTRPGGDQIWELVHIVTGRNVYRETLARLCGRAIEPLPRQAPAAAIRFLLSPGAGTVKSIDNIEHATAVPGVRAVHLDAKTGSRVAPAASSSQRLGYCLAVGTTPGEAATAAENSRDRLRVVLDTTAA</sequence>
<proteinExistence type="predicted"/>
<keyword evidence="2 4" id="KW-0547">Nucleotide-binding</keyword>
<dbReference type="InterPro" id="IPR052032">
    <property type="entry name" value="ATP-dep_AA_Ligase"/>
</dbReference>
<dbReference type="SUPFAM" id="SSF56059">
    <property type="entry name" value="Glutathione synthetase ATP-binding domain-like"/>
    <property type="match status" value="1"/>
</dbReference>